<dbReference type="PANTHER" id="PTHR12191">
    <property type="entry name" value="SOLUTE CARRIER FAMILY 39"/>
    <property type="match status" value="1"/>
</dbReference>
<organism evidence="7 8">
    <name type="scientific">Acanthosepion pharaonis</name>
    <name type="common">Pharaoh cuttlefish</name>
    <name type="synonym">Sepia pharaonis</name>
    <dbReference type="NCBI Taxonomy" id="158019"/>
    <lineage>
        <taxon>Eukaryota</taxon>
        <taxon>Metazoa</taxon>
        <taxon>Spiralia</taxon>
        <taxon>Lophotrochozoa</taxon>
        <taxon>Mollusca</taxon>
        <taxon>Cephalopoda</taxon>
        <taxon>Coleoidea</taxon>
        <taxon>Decapodiformes</taxon>
        <taxon>Sepiida</taxon>
        <taxon>Sepiina</taxon>
        <taxon>Sepiidae</taxon>
        <taxon>Acanthosepion</taxon>
    </lineage>
</organism>
<keyword evidence="5 6" id="KW-0472">Membrane</keyword>
<keyword evidence="8" id="KW-1185">Reference proteome</keyword>
<dbReference type="InterPro" id="IPR003689">
    <property type="entry name" value="ZIP"/>
</dbReference>
<dbReference type="GO" id="GO:0071578">
    <property type="term" value="P:zinc ion import across plasma membrane"/>
    <property type="evidence" value="ECO:0007669"/>
    <property type="project" value="TreeGrafter"/>
</dbReference>
<dbReference type="Pfam" id="PF02535">
    <property type="entry name" value="Zip"/>
    <property type="match status" value="1"/>
</dbReference>
<accession>A0A812D936</accession>
<comment type="subcellular location">
    <subcellularLocation>
        <location evidence="1">Membrane</location>
        <topology evidence="1">Multi-pass membrane protein</topology>
    </subcellularLocation>
</comment>
<dbReference type="EMBL" id="CAHIKZ030002787">
    <property type="protein sequence ID" value="CAE1292236.1"/>
    <property type="molecule type" value="Genomic_DNA"/>
</dbReference>
<reference evidence="7" key="1">
    <citation type="submission" date="2021-01" db="EMBL/GenBank/DDBJ databases">
        <authorList>
            <person name="Li R."/>
            <person name="Bekaert M."/>
        </authorList>
    </citation>
    <scope>NUCLEOTIDE SEQUENCE</scope>
    <source>
        <strain evidence="7">Farmed</strain>
    </source>
</reference>
<dbReference type="GO" id="GO:0005886">
    <property type="term" value="C:plasma membrane"/>
    <property type="evidence" value="ECO:0007669"/>
    <property type="project" value="TreeGrafter"/>
</dbReference>
<evidence type="ECO:0000256" key="2">
    <source>
        <dbReference type="ARBA" id="ARBA00006939"/>
    </source>
</evidence>
<evidence type="ECO:0000313" key="8">
    <source>
        <dbReference type="Proteomes" id="UP000597762"/>
    </source>
</evidence>
<evidence type="ECO:0000313" key="7">
    <source>
        <dbReference type="EMBL" id="CAE1292236.1"/>
    </source>
</evidence>
<name>A0A812D936_ACAPH</name>
<dbReference type="InterPro" id="IPR050799">
    <property type="entry name" value="ZIP_Transporter"/>
</dbReference>
<dbReference type="AlphaFoldDB" id="A0A812D936"/>
<gene>
    <name evidence="7" type="ORF">SPHA_49158</name>
</gene>
<keyword evidence="4 6" id="KW-1133">Transmembrane helix</keyword>
<feature type="transmembrane region" description="Helical" evidence="6">
    <location>
        <begin position="405"/>
        <end position="428"/>
    </location>
</feature>
<evidence type="ECO:0000256" key="5">
    <source>
        <dbReference type="ARBA" id="ARBA00023136"/>
    </source>
</evidence>
<sequence>MTSFFFFLHEESSFTGHDKRGCNLTSRKNIYLCLTCGSRECWIWWGGRIFNFLIFFKSIFIQLPFLPPEGKLVFFQPFNTKKNNVSRIYREILYTVLSLLASPFSSKCLSVTDYLTAFQYSSNSSLTLQQFLGLCPALIQHHNKEPCEERNVANIPLSVWLWSSLAVIGISVVGLLGVIVIPFMQKVFYNHLLQCLVAVAIGALTGDALLHLLPHALSKDHTHQVCHNELTNHKHDKTSILKGLVGLLGIIIFFIIERVMTIFTLMRTDKRKKRKRSCSQVATISEGETDIGGKLSTHRSRNSHYQSCEDVVMMVHPNRALKDLAEDSHADLIECSHQQVHQSDEEHTTMMSPSHNHTNHDHSHFYQSHGHSHFPSPLFLSYIFLFLFQLPEISSVETREGEHPFFHLFIQCLGLLIGAGIMWLIAYYEHDLINAL</sequence>
<evidence type="ECO:0000256" key="1">
    <source>
        <dbReference type="ARBA" id="ARBA00004141"/>
    </source>
</evidence>
<keyword evidence="3 6" id="KW-0812">Transmembrane</keyword>
<dbReference type="GO" id="GO:0030003">
    <property type="term" value="P:intracellular monoatomic cation homeostasis"/>
    <property type="evidence" value="ECO:0007669"/>
    <property type="project" value="TreeGrafter"/>
</dbReference>
<evidence type="ECO:0000256" key="4">
    <source>
        <dbReference type="ARBA" id="ARBA00022989"/>
    </source>
</evidence>
<dbReference type="OrthoDB" id="6162363at2759"/>
<comment type="similarity">
    <text evidence="2">Belongs to the ZIP transporter (TC 2.A.5) family.</text>
</comment>
<proteinExistence type="inferred from homology"/>
<dbReference type="GO" id="GO:0140410">
    <property type="term" value="F:monoatomic cation:bicarbonate symporter activity"/>
    <property type="evidence" value="ECO:0007669"/>
    <property type="project" value="TreeGrafter"/>
</dbReference>
<comment type="caution">
    <text evidence="7">The sequence shown here is derived from an EMBL/GenBank/DDBJ whole genome shotgun (WGS) entry which is preliminary data.</text>
</comment>
<evidence type="ECO:0000256" key="6">
    <source>
        <dbReference type="SAM" id="Phobius"/>
    </source>
</evidence>
<feature type="transmembrane region" description="Helical" evidence="6">
    <location>
        <begin position="193"/>
        <end position="213"/>
    </location>
</feature>
<feature type="transmembrane region" description="Helical" evidence="6">
    <location>
        <begin position="244"/>
        <end position="266"/>
    </location>
</feature>
<protein>
    <submittedName>
        <fullName evidence="7">SLC39A10</fullName>
    </submittedName>
</protein>
<dbReference type="PANTHER" id="PTHR12191:SF37">
    <property type="entry name" value="ZINC TRANSPORTER FOI"/>
    <property type="match status" value="1"/>
</dbReference>
<evidence type="ECO:0000256" key="3">
    <source>
        <dbReference type="ARBA" id="ARBA00022692"/>
    </source>
</evidence>
<dbReference type="Proteomes" id="UP000597762">
    <property type="component" value="Unassembled WGS sequence"/>
</dbReference>
<dbReference type="GO" id="GO:0005385">
    <property type="term" value="F:zinc ion transmembrane transporter activity"/>
    <property type="evidence" value="ECO:0007669"/>
    <property type="project" value="TreeGrafter"/>
</dbReference>
<feature type="transmembrane region" description="Helical" evidence="6">
    <location>
        <begin position="159"/>
        <end position="181"/>
    </location>
</feature>